<name>A0A9P7KLA0_9AGAR</name>
<dbReference type="PANTHER" id="PTHR30304:SF0">
    <property type="entry name" value="D-TAGATOSE-1,6-BISPHOSPHATE ALDOLASE SUBUNIT GATY-RELATED"/>
    <property type="match status" value="1"/>
</dbReference>
<evidence type="ECO:0000313" key="3">
    <source>
        <dbReference type="Proteomes" id="UP000717328"/>
    </source>
</evidence>
<comment type="pathway">
    <text evidence="1">Carbohydrate degradation; glycolysis; D-glyceraldehyde 3-phosphate and glycerone phosphate from D-glucose: step 4/4.</text>
</comment>
<comment type="catalytic activity">
    <reaction evidence="1">
        <text>beta-D-fructose 1,6-bisphosphate = D-glyceraldehyde 3-phosphate + dihydroxyacetone phosphate</text>
        <dbReference type="Rhea" id="RHEA:14729"/>
        <dbReference type="ChEBI" id="CHEBI:32966"/>
        <dbReference type="ChEBI" id="CHEBI:57642"/>
        <dbReference type="ChEBI" id="CHEBI:59776"/>
        <dbReference type="EC" id="4.1.2.13"/>
    </reaction>
</comment>
<proteinExistence type="inferred from homology"/>
<dbReference type="PANTHER" id="PTHR30304">
    <property type="entry name" value="D-TAGATOSE-1,6-BISPHOSPHATE ALDOLASE"/>
    <property type="match status" value="1"/>
</dbReference>
<keyword evidence="1" id="KW-0456">Lyase</keyword>
<reference evidence="2" key="2">
    <citation type="submission" date="2021-10" db="EMBL/GenBank/DDBJ databases">
        <title>Phylogenomics reveals ancestral predisposition of the termite-cultivated fungus Termitomyces towards a domesticated lifestyle.</title>
        <authorList>
            <person name="Auxier B."/>
            <person name="Grum-Grzhimaylo A."/>
            <person name="Cardenas M.E."/>
            <person name="Lodge J.D."/>
            <person name="Laessoe T."/>
            <person name="Pedersen O."/>
            <person name="Smith M.E."/>
            <person name="Kuyper T.W."/>
            <person name="Franco-Molano E.A."/>
            <person name="Baroni T.J."/>
            <person name="Aanen D.K."/>
        </authorList>
    </citation>
    <scope>NUCLEOTIDE SEQUENCE</scope>
    <source>
        <strain evidence="2">D49</strain>
    </source>
</reference>
<keyword evidence="1" id="KW-0862">Zinc</keyword>
<comment type="caution">
    <text evidence="2">The sequence shown here is derived from an EMBL/GenBank/DDBJ whole genome shotgun (WGS) entry which is preliminary data.</text>
</comment>
<protein>
    <recommendedName>
        <fullName evidence="1">Fructose-bisphosphate aldolase</fullName>
        <shortName evidence="1">FBP aldolase</shortName>
        <ecNumber evidence="1">4.1.2.13</ecNumber>
    </recommendedName>
</protein>
<dbReference type="Proteomes" id="UP000717328">
    <property type="component" value="Unassembled WGS sequence"/>
</dbReference>
<dbReference type="OrthoDB" id="2558351at2759"/>
<evidence type="ECO:0000256" key="1">
    <source>
        <dbReference type="RuleBase" id="RU366023"/>
    </source>
</evidence>
<dbReference type="Pfam" id="PF01116">
    <property type="entry name" value="F_bP_aldolase"/>
    <property type="match status" value="1"/>
</dbReference>
<dbReference type="InterPro" id="IPR013785">
    <property type="entry name" value="Aldolase_TIM"/>
</dbReference>
<dbReference type="EMBL" id="JABCKI010000123">
    <property type="protein sequence ID" value="KAG5652485.1"/>
    <property type="molecule type" value="Genomic_DNA"/>
</dbReference>
<keyword evidence="1" id="KW-0324">Glycolysis</keyword>
<comment type="similarity">
    <text evidence="1">Belongs to the class II fructose-bisphosphate aldolase family.</text>
</comment>
<evidence type="ECO:0000313" key="2">
    <source>
        <dbReference type="EMBL" id="KAG5652485.1"/>
    </source>
</evidence>
<dbReference type="PIRSF" id="PIRSF001359">
    <property type="entry name" value="F_bP_aldolase_II"/>
    <property type="match status" value="1"/>
</dbReference>
<dbReference type="SUPFAM" id="SSF51569">
    <property type="entry name" value="Aldolase"/>
    <property type="match status" value="1"/>
</dbReference>
<dbReference type="EC" id="4.1.2.13" evidence="1"/>
<accession>A0A9P7KLA0</accession>
<dbReference type="GO" id="GO:0008270">
    <property type="term" value="F:zinc ion binding"/>
    <property type="evidence" value="ECO:0007669"/>
    <property type="project" value="UniProtKB-UniRule"/>
</dbReference>
<dbReference type="Gene3D" id="3.20.20.70">
    <property type="entry name" value="Aldolase class I"/>
    <property type="match status" value="1"/>
</dbReference>
<keyword evidence="1" id="KW-0479">Metal-binding</keyword>
<dbReference type="AlphaFoldDB" id="A0A9P7KLA0"/>
<gene>
    <name evidence="2" type="ORF">H0H81_004841</name>
</gene>
<keyword evidence="3" id="KW-1185">Reference proteome</keyword>
<dbReference type="GO" id="GO:0006096">
    <property type="term" value="P:glycolytic process"/>
    <property type="evidence" value="ECO:0007669"/>
    <property type="project" value="UniProtKB-KW"/>
</dbReference>
<comment type="cofactor">
    <cofactor evidence="1">
        <name>Zn(2+)</name>
        <dbReference type="ChEBI" id="CHEBI:29105"/>
    </cofactor>
    <text evidence="1">Binds 2 Zn(2+) ions per subunit. One is catalytic and the other provides a structural contribution.</text>
</comment>
<dbReference type="InterPro" id="IPR000771">
    <property type="entry name" value="FBA_II"/>
</dbReference>
<organism evidence="2 3">
    <name type="scientific">Sphagnurus paluster</name>
    <dbReference type="NCBI Taxonomy" id="117069"/>
    <lineage>
        <taxon>Eukaryota</taxon>
        <taxon>Fungi</taxon>
        <taxon>Dikarya</taxon>
        <taxon>Basidiomycota</taxon>
        <taxon>Agaricomycotina</taxon>
        <taxon>Agaricomycetes</taxon>
        <taxon>Agaricomycetidae</taxon>
        <taxon>Agaricales</taxon>
        <taxon>Tricholomatineae</taxon>
        <taxon>Lyophyllaceae</taxon>
        <taxon>Sphagnurus</taxon>
    </lineage>
</organism>
<dbReference type="InterPro" id="IPR050246">
    <property type="entry name" value="Class_II_FBP_aldolase"/>
</dbReference>
<dbReference type="GO" id="GO:0004332">
    <property type="term" value="F:fructose-bisphosphate aldolase activity"/>
    <property type="evidence" value="ECO:0007669"/>
    <property type="project" value="UniProtKB-EC"/>
</dbReference>
<comment type="function">
    <text evidence="1">Catalyzes the aldol condensation of dihydroxyacetone phosphate (DHAP or glycerone-phosphate) with glyceraldehyde 3-phosphate (G3P) to form fructose 1,6-bisphosphate (FBP) in gluconeogenesis and the reverse reaction in glycolysis.</text>
</comment>
<reference evidence="2" key="1">
    <citation type="submission" date="2021-02" db="EMBL/GenBank/DDBJ databases">
        <authorList>
            <person name="Nieuwenhuis M."/>
            <person name="Van De Peppel L.J.J."/>
        </authorList>
    </citation>
    <scope>NUCLEOTIDE SEQUENCE</scope>
    <source>
        <strain evidence="2">D49</strain>
    </source>
</reference>
<sequence>MSSSNSNNLTLDILRKAERDGYGILAQTCYDAGMAIALVRAAERARSPAILQLFPVTLAYGGGPFLRFCLDLFVVPLPPLHPLFTNAHLTPSAHNASVPIAVHLDHATDPEHLELAIRLAEKGIAFDSIMVDASHADVRLVSSVLILTTKLTHMHVYMQSDEENIALARPYVDRAHAAGVAVEVELGRLEGGEAGLRVISDAKLTNPDKADIFMNGTGADILAPSIGNLHGSYLSPPNFRQQILKDLRTKFARRSVPLCLHGTDEIPDSLFTECIRNGVSKINVNSWARDPYAKTFGTALAAAAPFPDSQEAATEAFAAVCARFFTLFGSAGKA</sequence>